<accession>A0A0L6JRT1</accession>
<proteinExistence type="predicted"/>
<protein>
    <recommendedName>
        <fullName evidence="4">DUF1294 domain-containing protein</fullName>
    </recommendedName>
</protein>
<evidence type="ECO:0000313" key="2">
    <source>
        <dbReference type="EMBL" id="KNY28400.1"/>
    </source>
</evidence>
<feature type="transmembrane region" description="Helical" evidence="1">
    <location>
        <begin position="68"/>
        <end position="87"/>
    </location>
</feature>
<dbReference type="Pfam" id="PF06961">
    <property type="entry name" value="DUF1294"/>
    <property type="match status" value="1"/>
</dbReference>
<reference evidence="3" key="1">
    <citation type="submission" date="2015-07" db="EMBL/GenBank/DDBJ databases">
        <title>Near-Complete Genome Sequence of the Cellulolytic Bacterium Bacteroides (Pseudobacteroides) cellulosolvens ATCC 35603.</title>
        <authorList>
            <person name="Dassa B."/>
            <person name="Utturkar S.M."/>
            <person name="Klingeman D.M."/>
            <person name="Hurt R.A."/>
            <person name="Keller M."/>
            <person name="Xu J."/>
            <person name="Reddy Y.H.K."/>
            <person name="Borovok I."/>
            <person name="Grinberg I.R."/>
            <person name="Lamed R."/>
            <person name="Zhivin O."/>
            <person name="Bayer E.A."/>
            <person name="Brown S.D."/>
        </authorList>
    </citation>
    <scope>NUCLEOTIDE SEQUENCE [LARGE SCALE GENOMIC DNA]</scope>
    <source>
        <strain evidence="3">DSM 2933</strain>
    </source>
</reference>
<dbReference type="AlphaFoldDB" id="A0A0L6JRT1"/>
<comment type="caution">
    <text evidence="2">The sequence shown here is derived from an EMBL/GenBank/DDBJ whole genome shotgun (WGS) entry which is preliminary data.</text>
</comment>
<dbReference type="RefSeq" id="WP_242853076.1">
    <property type="nucleotide sequence ID" value="NZ_JQKC01000007.1"/>
</dbReference>
<organism evidence="2 3">
    <name type="scientific">Pseudobacteroides cellulosolvens ATCC 35603 = DSM 2933</name>
    <dbReference type="NCBI Taxonomy" id="398512"/>
    <lineage>
        <taxon>Bacteria</taxon>
        <taxon>Bacillati</taxon>
        <taxon>Bacillota</taxon>
        <taxon>Clostridia</taxon>
        <taxon>Eubacteriales</taxon>
        <taxon>Oscillospiraceae</taxon>
        <taxon>Pseudobacteroides</taxon>
    </lineage>
</organism>
<keyword evidence="1" id="KW-1133">Transmembrane helix</keyword>
<dbReference type="Proteomes" id="UP000036923">
    <property type="component" value="Unassembled WGS sequence"/>
</dbReference>
<feature type="transmembrane region" description="Helical" evidence="1">
    <location>
        <begin position="32"/>
        <end position="48"/>
    </location>
</feature>
<gene>
    <name evidence="2" type="ORF">Bccel_3674</name>
</gene>
<dbReference type="InterPro" id="IPR010718">
    <property type="entry name" value="DUF1294"/>
</dbReference>
<name>A0A0L6JRT1_9FIRM</name>
<dbReference type="STRING" id="398512.Bccel_3674"/>
<evidence type="ECO:0000256" key="1">
    <source>
        <dbReference type="SAM" id="Phobius"/>
    </source>
</evidence>
<sequence length="116" mass="13404">MVLEEICDRQIEINHFSSKPNTDFGELKMPKSYIILILITINLIALVVSGIDKYKAKHKKWRISEKTLFILGLVGGCPGLYISFFLFRHKTKHLKFMVGIPAIFVMQVMAFYLLIK</sequence>
<feature type="transmembrane region" description="Helical" evidence="1">
    <location>
        <begin position="93"/>
        <end position="115"/>
    </location>
</feature>
<dbReference type="EMBL" id="LGTC01000001">
    <property type="protein sequence ID" value="KNY28400.1"/>
    <property type="molecule type" value="Genomic_DNA"/>
</dbReference>
<keyword evidence="1" id="KW-0812">Transmembrane</keyword>
<keyword evidence="3" id="KW-1185">Reference proteome</keyword>
<dbReference type="eggNOG" id="COG3326">
    <property type="taxonomic scope" value="Bacteria"/>
</dbReference>
<keyword evidence="1" id="KW-0472">Membrane</keyword>
<evidence type="ECO:0000313" key="3">
    <source>
        <dbReference type="Proteomes" id="UP000036923"/>
    </source>
</evidence>
<evidence type="ECO:0008006" key="4">
    <source>
        <dbReference type="Google" id="ProtNLM"/>
    </source>
</evidence>